<evidence type="ECO:0000256" key="6">
    <source>
        <dbReference type="ARBA" id="ARBA00023170"/>
    </source>
</evidence>
<comment type="subcellular location">
    <subcellularLocation>
        <location evidence="1">Cell membrane</location>
        <topology evidence="1">Multi-pass membrane protein</topology>
    </subcellularLocation>
</comment>
<keyword evidence="2" id="KW-1003">Cell membrane</keyword>
<keyword evidence="3 8" id="KW-0812">Transmembrane</keyword>
<reference evidence="9" key="2">
    <citation type="submission" date="2023-05" db="EMBL/GenBank/DDBJ databases">
        <authorList>
            <person name="Fouks B."/>
        </authorList>
    </citation>
    <scope>NUCLEOTIDE SEQUENCE</scope>
    <source>
        <strain evidence="9">Stay&amp;Tobe</strain>
        <tissue evidence="9">Testes</tissue>
    </source>
</reference>
<evidence type="ECO:0000256" key="2">
    <source>
        <dbReference type="ARBA" id="ARBA00022475"/>
    </source>
</evidence>
<keyword evidence="6" id="KW-0675">Receptor</keyword>
<comment type="caution">
    <text evidence="9">The sequence shown here is derived from an EMBL/GenBank/DDBJ whole genome shotgun (WGS) entry which is preliminary data.</text>
</comment>
<evidence type="ECO:0000313" key="9">
    <source>
        <dbReference type="EMBL" id="KAJ9590205.1"/>
    </source>
</evidence>
<dbReference type="PANTHER" id="PTHR42643">
    <property type="entry name" value="IONOTROPIC RECEPTOR 20A-RELATED"/>
    <property type="match status" value="1"/>
</dbReference>
<keyword evidence="4 8" id="KW-1133">Transmembrane helix</keyword>
<evidence type="ECO:0000256" key="8">
    <source>
        <dbReference type="SAM" id="Phobius"/>
    </source>
</evidence>
<dbReference type="InterPro" id="IPR052192">
    <property type="entry name" value="Insect_Ionotropic_Sensory_Rcpt"/>
</dbReference>
<evidence type="ECO:0008006" key="11">
    <source>
        <dbReference type="Google" id="ProtNLM"/>
    </source>
</evidence>
<dbReference type="GO" id="GO:0005886">
    <property type="term" value="C:plasma membrane"/>
    <property type="evidence" value="ECO:0007669"/>
    <property type="project" value="UniProtKB-SubCell"/>
</dbReference>
<evidence type="ECO:0000256" key="1">
    <source>
        <dbReference type="ARBA" id="ARBA00004651"/>
    </source>
</evidence>
<dbReference type="AlphaFoldDB" id="A0AAD8A151"/>
<proteinExistence type="predicted"/>
<sequence length="280" mass="32882">MYNVALILPEPKHAASVDRSELTHQMVSDIYTWFPFQKHQQCGECRNLVLIDRWNSKENGQFEEKADLFPLKIPKQFDGCSIKYGLFINSSRTWELEWFLVGMVFDSMNVAHLFETHDHDFIFARSFADVNTFDAENIYNLTELSSYKKSFPHIFYNLRMYIPCPKKNCGNFYKVFAPGVWLLFFTSCFLLAVITSLIQRTRKSEHFNSLTYSLYCTWAVVNSVAVPQMPTTNKLRLFFFMWVCYCLTMSTVFQSFFTSFLIEPGTEEQINTIVELLNRD</sequence>
<evidence type="ECO:0000256" key="4">
    <source>
        <dbReference type="ARBA" id="ARBA00022989"/>
    </source>
</evidence>
<keyword evidence="5 8" id="KW-0472">Membrane</keyword>
<gene>
    <name evidence="9" type="ORF">L9F63_016694</name>
</gene>
<evidence type="ECO:0000256" key="7">
    <source>
        <dbReference type="ARBA" id="ARBA00023180"/>
    </source>
</evidence>
<evidence type="ECO:0000256" key="5">
    <source>
        <dbReference type="ARBA" id="ARBA00023136"/>
    </source>
</evidence>
<reference evidence="9" key="1">
    <citation type="journal article" date="2023" name="IScience">
        <title>Live-bearing cockroach genome reveals convergent evolutionary mechanisms linked to viviparity in insects and beyond.</title>
        <authorList>
            <person name="Fouks B."/>
            <person name="Harrison M.C."/>
            <person name="Mikhailova A.A."/>
            <person name="Marchal E."/>
            <person name="English S."/>
            <person name="Carruthers M."/>
            <person name="Jennings E.C."/>
            <person name="Chiamaka E.L."/>
            <person name="Frigard R.A."/>
            <person name="Pippel M."/>
            <person name="Attardo G.M."/>
            <person name="Benoit J.B."/>
            <person name="Bornberg-Bauer E."/>
            <person name="Tobe S.S."/>
        </authorList>
    </citation>
    <scope>NUCLEOTIDE SEQUENCE</scope>
    <source>
        <strain evidence="9">Stay&amp;Tobe</strain>
    </source>
</reference>
<dbReference type="Gene3D" id="1.10.287.70">
    <property type="match status" value="1"/>
</dbReference>
<keyword evidence="7" id="KW-0325">Glycoprotein</keyword>
<dbReference type="PANTHER" id="PTHR42643:SF30">
    <property type="entry name" value="IONOTROPIC RECEPTOR 40A-RELATED"/>
    <property type="match status" value="1"/>
</dbReference>
<protein>
    <recommendedName>
        <fullName evidence="11">Ionotropic glutamate receptor C-terminal domain-containing protein</fullName>
    </recommendedName>
</protein>
<evidence type="ECO:0000256" key="3">
    <source>
        <dbReference type="ARBA" id="ARBA00022692"/>
    </source>
</evidence>
<evidence type="ECO:0000313" key="10">
    <source>
        <dbReference type="Proteomes" id="UP001233999"/>
    </source>
</evidence>
<dbReference type="EMBL" id="JASPKZ010004547">
    <property type="protein sequence ID" value="KAJ9590205.1"/>
    <property type="molecule type" value="Genomic_DNA"/>
</dbReference>
<feature type="transmembrane region" description="Helical" evidence="8">
    <location>
        <begin position="239"/>
        <end position="262"/>
    </location>
</feature>
<feature type="transmembrane region" description="Helical" evidence="8">
    <location>
        <begin position="175"/>
        <end position="198"/>
    </location>
</feature>
<dbReference type="Proteomes" id="UP001233999">
    <property type="component" value="Unassembled WGS sequence"/>
</dbReference>
<keyword evidence="10" id="KW-1185">Reference proteome</keyword>
<accession>A0AAD8A151</accession>
<name>A0AAD8A151_DIPPU</name>
<organism evidence="9 10">
    <name type="scientific">Diploptera punctata</name>
    <name type="common">Pacific beetle cockroach</name>
    <dbReference type="NCBI Taxonomy" id="6984"/>
    <lineage>
        <taxon>Eukaryota</taxon>
        <taxon>Metazoa</taxon>
        <taxon>Ecdysozoa</taxon>
        <taxon>Arthropoda</taxon>
        <taxon>Hexapoda</taxon>
        <taxon>Insecta</taxon>
        <taxon>Pterygota</taxon>
        <taxon>Neoptera</taxon>
        <taxon>Polyneoptera</taxon>
        <taxon>Dictyoptera</taxon>
        <taxon>Blattodea</taxon>
        <taxon>Blaberoidea</taxon>
        <taxon>Blaberidae</taxon>
        <taxon>Diplopterinae</taxon>
        <taxon>Diploptera</taxon>
    </lineage>
</organism>